<gene>
    <name evidence="4" type="ORF">GE061_007242</name>
</gene>
<evidence type="ECO:0000256" key="2">
    <source>
        <dbReference type="ARBA" id="ARBA00022468"/>
    </source>
</evidence>
<dbReference type="AlphaFoldDB" id="A0A6A4IV96"/>
<proteinExistence type="inferred from homology"/>
<dbReference type="FunFam" id="3.50.50.60:FF:000158">
    <property type="entry name" value="Rab GDP dissociation inhibitor"/>
    <property type="match status" value="1"/>
</dbReference>
<accession>A0A6A4IV96</accession>
<dbReference type="FunFam" id="1.10.405.10:FF:000001">
    <property type="entry name" value="Rab GDP dissociation inhibitor"/>
    <property type="match status" value="1"/>
</dbReference>
<dbReference type="GO" id="GO:0015031">
    <property type="term" value="P:protein transport"/>
    <property type="evidence" value="ECO:0007669"/>
    <property type="project" value="InterPro"/>
</dbReference>
<comment type="function">
    <text evidence="3">Regulates the GDP/GTP exchange reaction of most RAB proteins by inhibiting the dissociation of GDP from them, and the subsequent binding of GTP.</text>
</comment>
<dbReference type="PRINTS" id="PR00891">
    <property type="entry name" value="RABGDIREP"/>
</dbReference>
<organism evidence="4 5">
    <name type="scientific">Apolygus lucorum</name>
    <name type="common">Small green plant bug</name>
    <name type="synonym">Lygocoris lucorum</name>
    <dbReference type="NCBI Taxonomy" id="248454"/>
    <lineage>
        <taxon>Eukaryota</taxon>
        <taxon>Metazoa</taxon>
        <taxon>Ecdysozoa</taxon>
        <taxon>Arthropoda</taxon>
        <taxon>Hexapoda</taxon>
        <taxon>Insecta</taxon>
        <taxon>Pterygota</taxon>
        <taxon>Neoptera</taxon>
        <taxon>Paraneoptera</taxon>
        <taxon>Hemiptera</taxon>
        <taxon>Heteroptera</taxon>
        <taxon>Panheteroptera</taxon>
        <taxon>Cimicomorpha</taxon>
        <taxon>Miridae</taxon>
        <taxon>Mirini</taxon>
        <taxon>Apolygus</taxon>
    </lineage>
</organism>
<dbReference type="Proteomes" id="UP000466442">
    <property type="component" value="Unassembled WGS sequence"/>
</dbReference>
<dbReference type="SUPFAM" id="SSF51905">
    <property type="entry name" value="FAD/NAD(P)-binding domain"/>
    <property type="match status" value="2"/>
</dbReference>
<evidence type="ECO:0000313" key="4">
    <source>
        <dbReference type="EMBL" id="KAF6199217.1"/>
    </source>
</evidence>
<dbReference type="EMBL" id="WIXP02000015">
    <property type="protein sequence ID" value="KAF6199217.1"/>
    <property type="molecule type" value="Genomic_DNA"/>
</dbReference>
<dbReference type="InterPro" id="IPR000806">
    <property type="entry name" value="RabGDI"/>
</dbReference>
<keyword evidence="3" id="KW-0963">Cytoplasm</keyword>
<dbReference type="GO" id="GO:0005737">
    <property type="term" value="C:cytoplasm"/>
    <property type="evidence" value="ECO:0007669"/>
    <property type="project" value="UniProtKB-SubCell"/>
</dbReference>
<dbReference type="Gene3D" id="3.30.519.10">
    <property type="entry name" value="Guanine Nucleotide Dissociation Inhibitor, domain 2"/>
    <property type="match status" value="1"/>
</dbReference>
<evidence type="ECO:0000256" key="1">
    <source>
        <dbReference type="ARBA" id="ARBA00005593"/>
    </source>
</evidence>
<dbReference type="PRINTS" id="PR00892">
    <property type="entry name" value="RABGDI"/>
</dbReference>
<protein>
    <recommendedName>
        <fullName evidence="3">Rab GDP dissociation inhibitor</fullName>
    </recommendedName>
</protein>
<dbReference type="GO" id="GO:0005096">
    <property type="term" value="F:GTPase activator activity"/>
    <property type="evidence" value="ECO:0007669"/>
    <property type="project" value="UniProtKB-KW"/>
</dbReference>
<dbReference type="PANTHER" id="PTHR11787:SF8">
    <property type="entry name" value="RAB GDP DISSOCIATION INHIBITOR"/>
    <property type="match status" value="1"/>
</dbReference>
<dbReference type="Gene3D" id="1.10.405.10">
    <property type="entry name" value="Guanine Nucleotide Dissociation Inhibitor, domain 1"/>
    <property type="match status" value="1"/>
</dbReference>
<dbReference type="Pfam" id="PF00996">
    <property type="entry name" value="GDI"/>
    <property type="match status" value="1"/>
</dbReference>
<dbReference type="Gene3D" id="3.50.50.60">
    <property type="entry name" value="FAD/NAD(P)-binding domain"/>
    <property type="match status" value="1"/>
</dbReference>
<dbReference type="GO" id="GO:0005093">
    <property type="term" value="F:Rab GDP-dissociation inhibitor activity"/>
    <property type="evidence" value="ECO:0007669"/>
    <property type="project" value="InterPro"/>
</dbReference>
<dbReference type="OrthoDB" id="9446342at2759"/>
<name>A0A6A4IV96_APOLU</name>
<comment type="caution">
    <text evidence="4">The sequence shown here is derived from an EMBL/GenBank/DDBJ whole genome shotgun (WGS) entry which is preliminary data.</text>
</comment>
<dbReference type="FunFam" id="3.50.50.60:FF:000232">
    <property type="entry name" value="Rab GDP dissociation inhibitor"/>
    <property type="match status" value="1"/>
</dbReference>
<dbReference type="GO" id="GO:0016192">
    <property type="term" value="P:vesicle-mediated transport"/>
    <property type="evidence" value="ECO:0007669"/>
    <property type="project" value="TreeGrafter"/>
</dbReference>
<keyword evidence="2 3" id="KW-0343">GTPase activation</keyword>
<reference evidence="4" key="1">
    <citation type="journal article" date="2021" name="Mol. Ecol. Resour.">
        <title>Apolygus lucorum genome provides insights into omnivorousness and mesophyll feeding.</title>
        <authorList>
            <person name="Liu Y."/>
            <person name="Liu H."/>
            <person name="Wang H."/>
            <person name="Huang T."/>
            <person name="Liu B."/>
            <person name="Yang B."/>
            <person name="Yin L."/>
            <person name="Li B."/>
            <person name="Zhang Y."/>
            <person name="Zhang S."/>
            <person name="Jiang F."/>
            <person name="Zhang X."/>
            <person name="Ren Y."/>
            <person name="Wang B."/>
            <person name="Wang S."/>
            <person name="Lu Y."/>
            <person name="Wu K."/>
            <person name="Fan W."/>
            <person name="Wang G."/>
        </authorList>
    </citation>
    <scope>NUCLEOTIDE SEQUENCE</scope>
    <source>
        <strain evidence="4">12Hb</strain>
    </source>
</reference>
<comment type="subcellular location">
    <subcellularLocation>
        <location evidence="3">Cytoplasm</location>
    </subcellularLocation>
</comment>
<dbReference type="InterPro" id="IPR018203">
    <property type="entry name" value="GDP_dissociation_inhibitor"/>
</dbReference>
<evidence type="ECO:0000313" key="5">
    <source>
        <dbReference type="Proteomes" id="UP000466442"/>
    </source>
</evidence>
<dbReference type="GO" id="GO:0007264">
    <property type="term" value="P:small GTPase-mediated signal transduction"/>
    <property type="evidence" value="ECO:0007669"/>
    <property type="project" value="InterPro"/>
</dbReference>
<sequence>MDEEYDAIVLGTGLKECILSGMLSVSGKKVLHIDRNQYYGGDCASITPLEELFSRYSSPAPGESYGRGRDWNVDLIPKFLMANGLLVKLLIHTGVTRYLEFKSVEGSYVYKGGKISKVPVDQKEALASDLMGMFEKRRFRNFLVFVQDVKEDDPRTWKDLDPNNTTTQQLYNKFGLDKNTQDFTGHALALYRDDDYLNEPALTTIRRIKLYSDSLARYGKSPYLYPMYGLGELPQGFARLSAIYGGTYMLDKPVDEIVMENGKVVGIRSGDEVAKCKQVYCDPSYVPDKVKKTGQVIRCICLMDHPIPNTKDALSTQIIIPQKQVNRRSDIYVSQVSYTHQVAAKGWFIAMVSTTVETANPEEEIKPGLELLGPITNKFVTVSDFLEPTDLGTESQIFISTSYDATTHFETTCLDVLDIFKRGTGEEFDFSKVKHELGDEEQ</sequence>
<dbReference type="PANTHER" id="PTHR11787">
    <property type="entry name" value="RAB GDP-DISSOCIATION INHIBITOR"/>
    <property type="match status" value="1"/>
</dbReference>
<keyword evidence="5" id="KW-1185">Reference proteome</keyword>
<comment type="similarity">
    <text evidence="1 3">Belongs to the Rab GDI family.</text>
</comment>
<evidence type="ECO:0000256" key="3">
    <source>
        <dbReference type="RuleBase" id="RU363124"/>
    </source>
</evidence>
<dbReference type="InterPro" id="IPR036188">
    <property type="entry name" value="FAD/NAD-bd_sf"/>
</dbReference>
<dbReference type="FunFam" id="3.30.519.10:FF:000005">
    <property type="entry name" value="Rab GDP dissociation inhibitor"/>
    <property type="match status" value="1"/>
</dbReference>